<evidence type="ECO:0000259" key="4">
    <source>
        <dbReference type="PROSITE" id="PS01124"/>
    </source>
</evidence>
<organism evidence="5 6">
    <name type="scientific">Actinoplanes palleronii</name>
    <dbReference type="NCBI Taxonomy" id="113570"/>
    <lineage>
        <taxon>Bacteria</taxon>
        <taxon>Bacillati</taxon>
        <taxon>Actinomycetota</taxon>
        <taxon>Actinomycetes</taxon>
        <taxon>Micromonosporales</taxon>
        <taxon>Micromonosporaceae</taxon>
        <taxon>Actinoplanes</taxon>
    </lineage>
</organism>
<evidence type="ECO:0000313" key="5">
    <source>
        <dbReference type="EMBL" id="GIE67366.1"/>
    </source>
</evidence>
<dbReference type="EMBL" id="BOMS01000047">
    <property type="protein sequence ID" value="GIE67366.1"/>
    <property type="molecule type" value="Genomic_DNA"/>
</dbReference>
<dbReference type="PANTHER" id="PTHR46796">
    <property type="entry name" value="HTH-TYPE TRANSCRIPTIONAL ACTIVATOR RHAS-RELATED"/>
    <property type="match status" value="1"/>
</dbReference>
<reference evidence="5 6" key="1">
    <citation type="submission" date="2021-01" db="EMBL/GenBank/DDBJ databases">
        <title>Whole genome shotgun sequence of Actinoplanes palleronii NBRC 14916.</title>
        <authorList>
            <person name="Komaki H."/>
            <person name="Tamura T."/>
        </authorList>
    </citation>
    <scope>NUCLEOTIDE SEQUENCE [LARGE SCALE GENOMIC DNA]</scope>
    <source>
        <strain evidence="5 6">NBRC 14916</strain>
    </source>
</reference>
<sequence>MGYIEWAPPAPLREVVVCLWRRTVGADSSPALILPDGCVDLIWQSGTGAYLAGPDTGPMPATLPAGETLMGVRLRPGAGGTTLGVPLESLRNLRADLADLRPESARRLRGDLDPDEALRRMVTLTGRLARERPPDPAMLAAVRLLDDPHLRVPELAAKLGLSDRQLRRRFTAAAGYGPKTMQRVLRFQRFLRLLGEGTAGELAARAGYVDQAHLTRESTALAGLTPAALIASRTRTGTRR</sequence>
<keyword evidence="3" id="KW-0804">Transcription</keyword>
<dbReference type="RefSeq" id="WP_203825876.1">
    <property type="nucleotide sequence ID" value="NZ_BAAATY010000014.1"/>
</dbReference>
<gene>
    <name evidence="5" type="ORF">Apa02nite_034740</name>
</gene>
<dbReference type="PANTHER" id="PTHR46796:SF15">
    <property type="entry name" value="BLL1074 PROTEIN"/>
    <property type="match status" value="1"/>
</dbReference>
<proteinExistence type="predicted"/>
<comment type="caution">
    <text evidence="5">The sequence shown here is derived from an EMBL/GenBank/DDBJ whole genome shotgun (WGS) entry which is preliminary data.</text>
</comment>
<keyword evidence="1" id="KW-0805">Transcription regulation</keyword>
<keyword evidence="2" id="KW-0238">DNA-binding</keyword>
<evidence type="ECO:0000313" key="6">
    <source>
        <dbReference type="Proteomes" id="UP000624709"/>
    </source>
</evidence>
<accession>A0ABQ4B9I0</accession>
<dbReference type="InterPro" id="IPR050204">
    <property type="entry name" value="AraC_XylS_family_regulators"/>
</dbReference>
<dbReference type="Proteomes" id="UP000624709">
    <property type="component" value="Unassembled WGS sequence"/>
</dbReference>
<evidence type="ECO:0000256" key="1">
    <source>
        <dbReference type="ARBA" id="ARBA00023015"/>
    </source>
</evidence>
<evidence type="ECO:0000256" key="2">
    <source>
        <dbReference type="ARBA" id="ARBA00023125"/>
    </source>
</evidence>
<dbReference type="PROSITE" id="PS01124">
    <property type="entry name" value="HTH_ARAC_FAMILY_2"/>
    <property type="match status" value="1"/>
</dbReference>
<evidence type="ECO:0000256" key="3">
    <source>
        <dbReference type="ARBA" id="ARBA00023163"/>
    </source>
</evidence>
<protein>
    <submittedName>
        <fullName evidence="5">AraC family transcriptional regulator</fullName>
    </submittedName>
</protein>
<feature type="domain" description="HTH araC/xylS-type" evidence="4">
    <location>
        <begin position="135"/>
        <end position="232"/>
    </location>
</feature>
<name>A0ABQ4B9I0_9ACTN</name>
<dbReference type="InterPro" id="IPR018060">
    <property type="entry name" value="HTH_AraC"/>
</dbReference>
<keyword evidence="6" id="KW-1185">Reference proteome</keyword>
<dbReference type="Pfam" id="PF12833">
    <property type="entry name" value="HTH_18"/>
    <property type="match status" value="1"/>
</dbReference>
<dbReference type="Gene3D" id="1.10.10.60">
    <property type="entry name" value="Homeodomain-like"/>
    <property type="match status" value="1"/>
</dbReference>
<dbReference type="Pfam" id="PF20240">
    <property type="entry name" value="DUF6597"/>
    <property type="match status" value="1"/>
</dbReference>
<dbReference type="InterPro" id="IPR046532">
    <property type="entry name" value="DUF6597"/>
</dbReference>
<dbReference type="SMART" id="SM00342">
    <property type="entry name" value="HTH_ARAC"/>
    <property type="match status" value="1"/>
</dbReference>